<dbReference type="InterPro" id="IPR046347">
    <property type="entry name" value="bZIP_sf"/>
</dbReference>
<name>A0A2P6SLS0_ROSCH</name>
<dbReference type="PANTHER" id="PTHR13690">
    <property type="entry name" value="TRANSCRIPTION FACTOR POSF21-RELATED"/>
    <property type="match status" value="1"/>
</dbReference>
<keyword evidence="4" id="KW-0804">Transcription</keyword>
<evidence type="ECO:0000313" key="10">
    <source>
        <dbReference type="Proteomes" id="UP000238479"/>
    </source>
</evidence>
<feature type="coiled-coil region" evidence="6">
    <location>
        <begin position="176"/>
        <end position="203"/>
    </location>
</feature>
<dbReference type="Pfam" id="PF00170">
    <property type="entry name" value="bZIP_1"/>
    <property type="match status" value="1"/>
</dbReference>
<keyword evidence="2" id="KW-0805">Transcription regulation</keyword>
<gene>
    <name evidence="9" type="ORF">RchiOBHm_Chr1g0372151</name>
</gene>
<dbReference type="AlphaFoldDB" id="A0A2P6SLS0"/>
<dbReference type="GO" id="GO:0000976">
    <property type="term" value="F:transcription cis-regulatory region binding"/>
    <property type="evidence" value="ECO:0007669"/>
    <property type="project" value="EnsemblPlants"/>
</dbReference>
<evidence type="ECO:0000256" key="6">
    <source>
        <dbReference type="SAM" id="Coils"/>
    </source>
</evidence>
<feature type="coiled-coil region" evidence="6">
    <location>
        <begin position="228"/>
        <end position="255"/>
    </location>
</feature>
<evidence type="ECO:0000256" key="3">
    <source>
        <dbReference type="ARBA" id="ARBA00023125"/>
    </source>
</evidence>
<dbReference type="SMART" id="SM00338">
    <property type="entry name" value="BRLZ"/>
    <property type="match status" value="1"/>
</dbReference>
<comment type="caution">
    <text evidence="9">The sequence shown here is derived from an EMBL/GenBank/DDBJ whole genome shotgun (WGS) entry which is preliminary data.</text>
</comment>
<evidence type="ECO:0000256" key="5">
    <source>
        <dbReference type="ARBA" id="ARBA00023242"/>
    </source>
</evidence>
<evidence type="ECO:0000256" key="7">
    <source>
        <dbReference type="SAM" id="MobiDB-lite"/>
    </source>
</evidence>
<dbReference type="EMBL" id="PDCK01000039">
    <property type="protein sequence ID" value="PRQ59616.1"/>
    <property type="molecule type" value="Genomic_DNA"/>
</dbReference>
<accession>A0A2P6SLS0</accession>
<keyword evidence="6" id="KW-0175">Coiled coil</keyword>
<comment type="subcellular location">
    <subcellularLocation>
        <location evidence="1">Nucleus</location>
    </subcellularLocation>
</comment>
<evidence type="ECO:0000256" key="2">
    <source>
        <dbReference type="ARBA" id="ARBA00023015"/>
    </source>
</evidence>
<dbReference type="GO" id="GO:0031490">
    <property type="term" value="F:chromatin DNA binding"/>
    <property type="evidence" value="ECO:0007669"/>
    <property type="project" value="EnsemblPlants"/>
</dbReference>
<reference evidence="9 10" key="1">
    <citation type="journal article" date="2018" name="Nat. Genet.">
        <title>The Rosa genome provides new insights in the design of modern roses.</title>
        <authorList>
            <person name="Bendahmane M."/>
        </authorList>
    </citation>
    <scope>NUCLEOTIDE SEQUENCE [LARGE SCALE GENOMIC DNA]</scope>
    <source>
        <strain evidence="10">cv. Old Blush</strain>
    </source>
</reference>
<keyword evidence="5" id="KW-0539">Nucleus</keyword>
<evidence type="ECO:0000256" key="1">
    <source>
        <dbReference type="ARBA" id="ARBA00004123"/>
    </source>
</evidence>
<evidence type="ECO:0000259" key="8">
    <source>
        <dbReference type="PROSITE" id="PS50217"/>
    </source>
</evidence>
<feature type="region of interest" description="Disordered" evidence="7">
    <location>
        <begin position="343"/>
        <end position="363"/>
    </location>
</feature>
<dbReference type="InterPro" id="IPR004827">
    <property type="entry name" value="bZIP"/>
</dbReference>
<feature type="compositionally biased region" description="Low complexity" evidence="7">
    <location>
        <begin position="106"/>
        <end position="123"/>
    </location>
</feature>
<dbReference type="FunFam" id="1.20.5.170:FF:000009">
    <property type="entry name" value="probable transcription factor PosF21"/>
    <property type="match status" value="1"/>
</dbReference>
<dbReference type="OMA" id="AAQSHAC"/>
<feature type="region of interest" description="Disordered" evidence="7">
    <location>
        <begin position="92"/>
        <end position="136"/>
    </location>
</feature>
<feature type="region of interest" description="Disordered" evidence="7">
    <location>
        <begin position="53"/>
        <end position="75"/>
    </location>
</feature>
<feature type="region of interest" description="Disordered" evidence="7">
    <location>
        <begin position="1"/>
        <end position="41"/>
    </location>
</feature>
<feature type="compositionally biased region" description="Polar residues" evidence="7">
    <location>
        <begin position="15"/>
        <end position="37"/>
    </location>
</feature>
<feature type="domain" description="BZIP" evidence="8">
    <location>
        <begin position="158"/>
        <end position="221"/>
    </location>
</feature>
<evidence type="ECO:0000256" key="4">
    <source>
        <dbReference type="ARBA" id="ARBA00023163"/>
    </source>
</evidence>
<keyword evidence="10" id="KW-1185">Reference proteome</keyword>
<dbReference type="GO" id="GO:0005654">
    <property type="term" value="C:nucleoplasm"/>
    <property type="evidence" value="ECO:0007669"/>
    <property type="project" value="EnsemblPlants"/>
</dbReference>
<sequence>MQDPANPKPDPNPAVSQDSSRLPMTTSFPDPTPSLTLRGSYHRRAQSEVHFRIPDDLDLLQDPFDGPSASFEELGSEDDLFCTYMDIEKLGSKLEDGSSGPKPENAAGSTSQAEAGSGEGSSARPRHRHSSSMDGSLESIEAKKAMAPEKLAELWAVDPKRAKRILANRQSAARSKERKARYISELERKVQTLQTEATTLSAQLTLFQRDTTGLSSENTELKIRLQAMEQQAQLRDALNDALKKELERLKIATGEALTHTDSYNLGMHHFPYSQSSYFPGQPQSGSRDSQNIQLPQFHQFQSNMQAPHQPMLGAAAQSHACSEMMQQDSIGRFQGLDINNRGGSHLVKPEGPSISAGETNRRF</sequence>
<dbReference type="InterPro" id="IPR044759">
    <property type="entry name" value="bZIP_RF2"/>
</dbReference>
<dbReference type="OrthoDB" id="1435597at2759"/>
<feature type="compositionally biased region" description="Pro residues" evidence="7">
    <location>
        <begin position="1"/>
        <end position="12"/>
    </location>
</feature>
<dbReference type="STRING" id="74649.A0A2P6SLS0"/>
<dbReference type="Proteomes" id="UP000238479">
    <property type="component" value="Chromosome 1"/>
</dbReference>
<dbReference type="CDD" id="cd14703">
    <property type="entry name" value="bZIP_plant_RF2"/>
    <property type="match status" value="1"/>
</dbReference>
<organism evidence="9 10">
    <name type="scientific">Rosa chinensis</name>
    <name type="common">China rose</name>
    <dbReference type="NCBI Taxonomy" id="74649"/>
    <lineage>
        <taxon>Eukaryota</taxon>
        <taxon>Viridiplantae</taxon>
        <taxon>Streptophyta</taxon>
        <taxon>Embryophyta</taxon>
        <taxon>Tracheophyta</taxon>
        <taxon>Spermatophyta</taxon>
        <taxon>Magnoliopsida</taxon>
        <taxon>eudicotyledons</taxon>
        <taxon>Gunneridae</taxon>
        <taxon>Pentapetalae</taxon>
        <taxon>rosids</taxon>
        <taxon>fabids</taxon>
        <taxon>Rosales</taxon>
        <taxon>Rosaceae</taxon>
        <taxon>Rosoideae</taxon>
        <taxon>Rosoideae incertae sedis</taxon>
        <taxon>Rosa</taxon>
    </lineage>
</organism>
<dbReference type="Gene3D" id="1.20.5.170">
    <property type="match status" value="1"/>
</dbReference>
<dbReference type="Gramene" id="PRQ59616">
    <property type="protein sequence ID" value="PRQ59616"/>
    <property type="gene ID" value="RchiOBHm_Chr1g0372151"/>
</dbReference>
<evidence type="ECO:0000313" key="9">
    <source>
        <dbReference type="EMBL" id="PRQ59616.1"/>
    </source>
</evidence>
<dbReference type="PANTHER" id="PTHR13690:SF103">
    <property type="entry name" value="BZIP TRANSCRIPTION FACTOR 18"/>
    <property type="match status" value="1"/>
</dbReference>
<keyword evidence="3" id="KW-0238">DNA-binding</keyword>
<dbReference type="SUPFAM" id="SSF57959">
    <property type="entry name" value="Leucine zipper domain"/>
    <property type="match status" value="1"/>
</dbReference>
<dbReference type="GO" id="GO:0003700">
    <property type="term" value="F:DNA-binding transcription factor activity"/>
    <property type="evidence" value="ECO:0007669"/>
    <property type="project" value="InterPro"/>
</dbReference>
<dbReference type="PROSITE" id="PS50217">
    <property type="entry name" value="BZIP"/>
    <property type="match status" value="1"/>
</dbReference>
<proteinExistence type="predicted"/>
<protein>
    <submittedName>
        <fullName evidence="9">Putative transcription factor bZIP family</fullName>
    </submittedName>
</protein>
<dbReference type="GO" id="GO:0048471">
    <property type="term" value="C:perinuclear region of cytoplasm"/>
    <property type="evidence" value="ECO:0007669"/>
    <property type="project" value="EnsemblPlants"/>
</dbReference>